<evidence type="ECO:0000313" key="5">
    <source>
        <dbReference type="Proteomes" id="UP000077177"/>
    </source>
</evidence>
<keyword evidence="2" id="KW-0012">Acyltransferase</keyword>
<dbReference type="PROSITE" id="PS51186">
    <property type="entry name" value="GNAT"/>
    <property type="match status" value="1"/>
</dbReference>
<dbReference type="AlphaFoldDB" id="A0A172U2L4"/>
<evidence type="ECO:0000256" key="1">
    <source>
        <dbReference type="ARBA" id="ARBA00022679"/>
    </source>
</evidence>
<dbReference type="EMBL" id="CP011390">
    <property type="protein sequence ID" value="ANE53579.1"/>
    <property type="molecule type" value="Genomic_DNA"/>
</dbReference>
<proteinExistence type="predicted"/>
<reference evidence="5" key="1">
    <citation type="submission" date="2015-01" db="EMBL/GenBank/DDBJ databases">
        <title>Flavisolibacter sp./LCS9/ whole genome sequencing.</title>
        <authorList>
            <person name="Kim M.K."/>
            <person name="Srinivasan S."/>
            <person name="Lee J.-J."/>
        </authorList>
    </citation>
    <scope>NUCLEOTIDE SEQUENCE [LARGE SCALE GENOMIC DNA]</scope>
    <source>
        <strain evidence="5">LCS9</strain>
    </source>
</reference>
<dbReference type="Pfam" id="PF00583">
    <property type="entry name" value="Acetyltransf_1"/>
    <property type="match status" value="1"/>
</dbReference>
<dbReference type="GO" id="GO:0016747">
    <property type="term" value="F:acyltransferase activity, transferring groups other than amino-acyl groups"/>
    <property type="evidence" value="ECO:0007669"/>
    <property type="project" value="InterPro"/>
</dbReference>
<reference evidence="4 5" key="2">
    <citation type="journal article" date="2016" name="Int. J. Syst. Evol. Microbiol.">
        <title>Flavisolibacter tropicus sp. nov., isolated from tropical soil.</title>
        <authorList>
            <person name="Lee J.J."/>
            <person name="Kang M.S."/>
            <person name="Kim G.S."/>
            <person name="Lee C.S."/>
            <person name="Lim S."/>
            <person name="Lee J."/>
            <person name="Roh S.H."/>
            <person name="Kang H."/>
            <person name="Ha J.M."/>
            <person name="Bae S."/>
            <person name="Jung H.Y."/>
            <person name="Kim M.K."/>
        </authorList>
    </citation>
    <scope>NUCLEOTIDE SEQUENCE [LARGE SCALE GENOMIC DNA]</scope>
    <source>
        <strain evidence="4 5">LCS9</strain>
    </source>
</reference>
<dbReference type="STRING" id="1492898.SY85_18015"/>
<gene>
    <name evidence="4" type="ORF">SY85_18015</name>
</gene>
<dbReference type="InterPro" id="IPR000182">
    <property type="entry name" value="GNAT_dom"/>
</dbReference>
<evidence type="ECO:0000259" key="3">
    <source>
        <dbReference type="PROSITE" id="PS51186"/>
    </source>
</evidence>
<evidence type="ECO:0000313" key="4">
    <source>
        <dbReference type="EMBL" id="ANE53579.1"/>
    </source>
</evidence>
<dbReference type="SUPFAM" id="SSF55729">
    <property type="entry name" value="Acyl-CoA N-acyltransferases (Nat)"/>
    <property type="match status" value="1"/>
</dbReference>
<evidence type="ECO:0000256" key="2">
    <source>
        <dbReference type="ARBA" id="ARBA00023315"/>
    </source>
</evidence>
<sequence>MLIADLSQQTFYDTFAADNKKEDMDMFLNKQFTKGRLVLEVGAPGNIFLLAYNNGEVAGYAKLREGKQPKSLGTKNAMEIARLYAVTAMIGKGIGRALMQACIDKARAMGKEMIWLGVWERNQRAIDFYHKWGFEKFTEWDFLLGRDLQRDWLMKKSL</sequence>
<feature type="domain" description="N-acetyltransferase" evidence="3">
    <location>
        <begin position="1"/>
        <end position="158"/>
    </location>
</feature>
<keyword evidence="5" id="KW-1185">Reference proteome</keyword>
<keyword evidence="1" id="KW-0808">Transferase</keyword>
<organism evidence="4 5">
    <name type="scientific">Flavisolibacter tropicus</name>
    <dbReference type="NCBI Taxonomy" id="1492898"/>
    <lineage>
        <taxon>Bacteria</taxon>
        <taxon>Pseudomonadati</taxon>
        <taxon>Bacteroidota</taxon>
        <taxon>Chitinophagia</taxon>
        <taxon>Chitinophagales</taxon>
        <taxon>Chitinophagaceae</taxon>
        <taxon>Flavisolibacter</taxon>
    </lineage>
</organism>
<name>A0A172U2L4_9BACT</name>
<dbReference type="Proteomes" id="UP000077177">
    <property type="component" value="Chromosome"/>
</dbReference>
<protein>
    <recommendedName>
        <fullName evidence="3">N-acetyltransferase domain-containing protein</fullName>
    </recommendedName>
</protein>
<dbReference type="Gene3D" id="3.40.630.30">
    <property type="match status" value="1"/>
</dbReference>
<dbReference type="CDD" id="cd04301">
    <property type="entry name" value="NAT_SF"/>
    <property type="match status" value="1"/>
</dbReference>
<dbReference type="KEGG" id="fla:SY85_18015"/>
<dbReference type="InterPro" id="IPR016181">
    <property type="entry name" value="Acyl_CoA_acyltransferase"/>
</dbReference>
<dbReference type="PANTHER" id="PTHR43877">
    <property type="entry name" value="AMINOALKYLPHOSPHONATE N-ACETYLTRANSFERASE-RELATED-RELATED"/>
    <property type="match status" value="1"/>
</dbReference>
<dbReference type="InterPro" id="IPR050832">
    <property type="entry name" value="Bact_Acetyltransf"/>
</dbReference>
<accession>A0A172U2L4</accession>